<name>A0A5B8SZ54_9GAMM</name>
<protein>
    <recommendedName>
        <fullName evidence="5">Biotin carboxylase</fullName>
    </recommendedName>
    <alternativeName>
        <fullName evidence="11">Acetyl-coenzyme A carboxylase biotin carboxylase subunit A</fullName>
    </alternativeName>
</protein>
<dbReference type="InterPro" id="IPR005481">
    <property type="entry name" value="BC-like_N"/>
</dbReference>
<dbReference type="Gene3D" id="3.30.700.40">
    <property type="match status" value="1"/>
</dbReference>
<dbReference type="PANTHER" id="PTHR18866:SF33">
    <property type="entry name" value="METHYLCROTONOYL-COA CARBOXYLASE SUBUNIT ALPHA, MITOCHONDRIAL-RELATED"/>
    <property type="match status" value="1"/>
</dbReference>
<dbReference type="PROSITE" id="PS50968">
    <property type="entry name" value="BIOTINYL_LIPOYL"/>
    <property type="match status" value="1"/>
</dbReference>
<dbReference type="InterPro" id="IPR048429">
    <property type="entry name" value="MCC_alpha_BT"/>
</dbReference>
<feature type="domain" description="ATP-grasp" evidence="15">
    <location>
        <begin position="125"/>
        <end position="322"/>
    </location>
</feature>
<dbReference type="FunFam" id="3.30.470.20:FF:000028">
    <property type="entry name" value="Methylcrotonoyl-CoA carboxylase subunit alpha, mitochondrial"/>
    <property type="match status" value="1"/>
</dbReference>
<comment type="cofactor">
    <cofactor evidence="1">
        <name>biotin</name>
        <dbReference type="ChEBI" id="CHEBI:57586"/>
    </cofactor>
</comment>
<feature type="domain" description="Lipoyl-binding" evidence="14">
    <location>
        <begin position="599"/>
        <end position="674"/>
    </location>
</feature>
<dbReference type="PROSITE" id="PS50979">
    <property type="entry name" value="BC"/>
    <property type="match status" value="1"/>
</dbReference>
<dbReference type="PROSITE" id="PS00866">
    <property type="entry name" value="CPSASE_1"/>
    <property type="match status" value="1"/>
</dbReference>
<dbReference type="SMART" id="SM00878">
    <property type="entry name" value="Biotin_carb_C"/>
    <property type="match status" value="1"/>
</dbReference>
<comment type="function">
    <text evidence="2">This protein is a component of the acetyl coenzyme A carboxylase complex; first, biotin carboxylase catalyzes the carboxylation of the carrier protein and then the transcarboxylase transfers the carboxyl group to form malonyl-CoA.</text>
</comment>
<dbReference type="Pfam" id="PF02785">
    <property type="entry name" value="Biotin_carb_C"/>
    <property type="match status" value="1"/>
</dbReference>
<dbReference type="Pfam" id="PF00364">
    <property type="entry name" value="Biotin_lipoyl"/>
    <property type="match status" value="1"/>
</dbReference>
<dbReference type="InterPro" id="IPR050856">
    <property type="entry name" value="Biotin_carboxylase_complex"/>
</dbReference>
<evidence type="ECO:0000256" key="8">
    <source>
        <dbReference type="ARBA" id="ARBA00022840"/>
    </source>
</evidence>
<comment type="subunit">
    <text evidence="4">Acetyl-CoA carboxylase is a heterohexamer of biotin carboxyl carrier protein, biotin carboxylase and the two subunits of carboxyl transferase in a 2:2 complex.</text>
</comment>
<dbReference type="InterPro" id="IPR011054">
    <property type="entry name" value="Rudment_hybrid_motif"/>
</dbReference>
<dbReference type="NCBIfam" id="NF006367">
    <property type="entry name" value="PRK08591.1"/>
    <property type="match status" value="1"/>
</dbReference>
<organism evidence="17 18">
    <name type="scientific">Pistricoccus aurantiacus</name>
    <dbReference type="NCBI Taxonomy" id="1883414"/>
    <lineage>
        <taxon>Bacteria</taxon>
        <taxon>Pseudomonadati</taxon>
        <taxon>Pseudomonadota</taxon>
        <taxon>Gammaproteobacteria</taxon>
        <taxon>Oceanospirillales</taxon>
        <taxon>Halomonadaceae</taxon>
        <taxon>Pistricoccus</taxon>
    </lineage>
</organism>
<dbReference type="SUPFAM" id="SSF56059">
    <property type="entry name" value="Glutathione synthetase ATP-binding domain-like"/>
    <property type="match status" value="1"/>
</dbReference>
<dbReference type="Proteomes" id="UP000321272">
    <property type="component" value="Chromosome"/>
</dbReference>
<proteinExistence type="predicted"/>
<comment type="catalytic activity">
    <reaction evidence="12">
        <text>N(6)-biotinyl-L-lysyl-[protein] + hydrogencarbonate + ATP = N(6)-carboxybiotinyl-L-lysyl-[protein] + ADP + phosphate + H(+)</text>
        <dbReference type="Rhea" id="RHEA:13501"/>
        <dbReference type="Rhea" id="RHEA-COMP:10505"/>
        <dbReference type="Rhea" id="RHEA-COMP:10506"/>
        <dbReference type="ChEBI" id="CHEBI:15378"/>
        <dbReference type="ChEBI" id="CHEBI:17544"/>
        <dbReference type="ChEBI" id="CHEBI:30616"/>
        <dbReference type="ChEBI" id="CHEBI:43474"/>
        <dbReference type="ChEBI" id="CHEBI:83144"/>
        <dbReference type="ChEBI" id="CHEBI:83145"/>
        <dbReference type="ChEBI" id="CHEBI:456216"/>
        <dbReference type="EC" id="6.3.4.14"/>
    </reaction>
</comment>
<dbReference type="KEGG" id="paur:FGL86_14055"/>
<dbReference type="InterPro" id="IPR000089">
    <property type="entry name" value="Biotin_lipoyl"/>
</dbReference>
<evidence type="ECO:0000313" key="17">
    <source>
        <dbReference type="EMBL" id="QEA40090.1"/>
    </source>
</evidence>
<keyword evidence="8 13" id="KW-0067">ATP-binding</keyword>
<dbReference type="EMBL" id="CP042382">
    <property type="protein sequence ID" value="QEA40090.1"/>
    <property type="molecule type" value="Genomic_DNA"/>
</dbReference>
<accession>A0A5B8SZ54</accession>
<dbReference type="InterPro" id="IPR005482">
    <property type="entry name" value="Biotin_COase_C"/>
</dbReference>
<dbReference type="GO" id="GO:0004075">
    <property type="term" value="F:biotin carboxylase activity"/>
    <property type="evidence" value="ECO:0007669"/>
    <property type="project" value="UniProtKB-EC"/>
</dbReference>
<dbReference type="InterPro" id="IPR016185">
    <property type="entry name" value="PreATP-grasp_dom_sf"/>
</dbReference>
<dbReference type="Pfam" id="PF00289">
    <property type="entry name" value="Biotin_carb_N"/>
    <property type="match status" value="1"/>
</dbReference>
<dbReference type="FunFam" id="3.40.50.20:FF:000010">
    <property type="entry name" value="Propionyl-CoA carboxylase subunit alpha"/>
    <property type="match status" value="1"/>
</dbReference>
<keyword evidence="7 13" id="KW-0547">Nucleotide-binding</keyword>
<evidence type="ECO:0000256" key="9">
    <source>
        <dbReference type="ARBA" id="ARBA00022946"/>
    </source>
</evidence>
<evidence type="ECO:0000256" key="5">
    <source>
        <dbReference type="ARBA" id="ARBA00017242"/>
    </source>
</evidence>
<dbReference type="AlphaFoldDB" id="A0A5B8SZ54"/>
<dbReference type="Gene3D" id="3.30.470.20">
    <property type="entry name" value="ATP-grasp fold, B domain"/>
    <property type="match status" value="1"/>
</dbReference>
<dbReference type="PROSITE" id="PS00867">
    <property type="entry name" value="CPSASE_2"/>
    <property type="match status" value="1"/>
</dbReference>
<comment type="pathway">
    <text evidence="3">Lipid metabolism; malonyl-CoA biosynthesis; malonyl-CoA from acetyl-CoA: step 1/1.</text>
</comment>
<evidence type="ECO:0000259" key="16">
    <source>
        <dbReference type="PROSITE" id="PS50979"/>
    </source>
</evidence>
<dbReference type="InterPro" id="IPR011053">
    <property type="entry name" value="Single_hybrid_motif"/>
</dbReference>
<evidence type="ECO:0000256" key="10">
    <source>
        <dbReference type="ARBA" id="ARBA00023267"/>
    </source>
</evidence>
<keyword evidence="18" id="KW-1185">Reference proteome</keyword>
<dbReference type="InterPro" id="IPR011761">
    <property type="entry name" value="ATP-grasp"/>
</dbReference>
<keyword evidence="9" id="KW-0809">Transit peptide</keyword>
<evidence type="ECO:0000256" key="7">
    <source>
        <dbReference type="ARBA" id="ARBA00022741"/>
    </source>
</evidence>
<evidence type="ECO:0000313" key="18">
    <source>
        <dbReference type="Proteomes" id="UP000321272"/>
    </source>
</evidence>
<evidence type="ECO:0000256" key="2">
    <source>
        <dbReference type="ARBA" id="ARBA00003761"/>
    </source>
</evidence>
<evidence type="ECO:0000256" key="3">
    <source>
        <dbReference type="ARBA" id="ARBA00004956"/>
    </source>
</evidence>
<reference evidence="17 18" key="1">
    <citation type="submission" date="2019-06" db="EMBL/GenBank/DDBJ databases">
        <title>Genome analyses of bacteria isolated from kimchi.</title>
        <authorList>
            <person name="Lee S."/>
            <person name="Ahn S."/>
            <person name="Roh S."/>
        </authorList>
    </citation>
    <scope>NUCLEOTIDE SEQUENCE [LARGE SCALE GENOMIC DNA]</scope>
    <source>
        <strain evidence="17 18">CBA4606</strain>
    </source>
</reference>
<evidence type="ECO:0000256" key="11">
    <source>
        <dbReference type="ARBA" id="ARBA00033786"/>
    </source>
</evidence>
<dbReference type="PROSITE" id="PS50975">
    <property type="entry name" value="ATP_GRASP"/>
    <property type="match status" value="1"/>
</dbReference>
<dbReference type="GO" id="GO:0005524">
    <property type="term" value="F:ATP binding"/>
    <property type="evidence" value="ECO:0007669"/>
    <property type="project" value="UniProtKB-UniRule"/>
</dbReference>
<dbReference type="GO" id="GO:0046872">
    <property type="term" value="F:metal ion binding"/>
    <property type="evidence" value="ECO:0007669"/>
    <property type="project" value="InterPro"/>
</dbReference>
<evidence type="ECO:0000259" key="15">
    <source>
        <dbReference type="PROSITE" id="PS50975"/>
    </source>
</evidence>
<dbReference type="FunFam" id="3.30.1490.20:FF:000003">
    <property type="entry name" value="acetyl-CoA carboxylase isoform X1"/>
    <property type="match status" value="1"/>
</dbReference>
<dbReference type="CDD" id="cd06850">
    <property type="entry name" value="biotinyl_domain"/>
    <property type="match status" value="1"/>
</dbReference>
<evidence type="ECO:0000256" key="6">
    <source>
        <dbReference type="ARBA" id="ARBA00022598"/>
    </source>
</evidence>
<dbReference type="SUPFAM" id="SSF52440">
    <property type="entry name" value="PreATP-grasp domain"/>
    <property type="match status" value="1"/>
</dbReference>
<sequence>MVKGTEFSKVLIANRGEIACRVIRTARRMGLATVAVYSDADANARHVREADEAIRLGPASARESYLDIQAVIDAAKRTGAGAIHPGYGFLSENASFVKALDEAGIVFVGPPASAISAMGDKSAAKARMHDAGVPLVPGYHGDDQNDARLKEEADAIGYPVLLKASAGGGGKGMRVVESGGNFQAALEGCRRESQAAFGDQRMLIEKYLTQPRHVEVQVFCDSQGDGVYLFERDCSVQRRHQKVLEEAPAPGMSEELRREMGEAAVRAAQEIGYVGAGTVEFLLDADSSFYFMEMNTRLQVEHPVTEMITGEDLVEWQLRVAMGESLPKRQEELTLTGHSFEARIYAEDPEQDFLPATGHLERFVLDLSGAGLNPDRVRLDSGVETGDEVSMHYDPMLAKLIVWGDDRIQALATLGRALAALDVRGVTTNRAFLQRLASHPAFQQAELDTRFIERHEAELFAPRDYRLEDYAGAALVALDQLHRAQKERSPWDRHDGFRLNAPRRIRIALCDPSDAQAEDAESLVTVEATRQQDQQSWRLTIGDESCQGWLQSLEGDAVAITLDGHRRRLQARLDENAIVLADAQGETRLYWQRLDKVDHGQHETAATLTAPMHGTVVALLVEPGTPVEKGMPLMVMEAMKMEHTLSAPADGQVESFHFDKGDTVGQGDVLLEFAADE</sequence>
<dbReference type="OrthoDB" id="9763189at2"/>
<keyword evidence="6" id="KW-0436">Ligase</keyword>
<keyword evidence="10" id="KW-0092">Biotin</keyword>
<dbReference type="Gene3D" id="2.40.50.100">
    <property type="match status" value="1"/>
</dbReference>
<dbReference type="FunFam" id="2.40.50.100:FF:000003">
    <property type="entry name" value="Acetyl-CoA carboxylase biotin carboxyl carrier protein"/>
    <property type="match status" value="1"/>
</dbReference>
<dbReference type="InterPro" id="IPR011764">
    <property type="entry name" value="Biotin_carboxylation_dom"/>
</dbReference>
<dbReference type="PANTHER" id="PTHR18866">
    <property type="entry name" value="CARBOXYLASE:PYRUVATE/ACETYL-COA/PROPIONYL-COA CARBOXYLASE"/>
    <property type="match status" value="1"/>
</dbReference>
<feature type="domain" description="Biotin carboxylation" evidence="16">
    <location>
        <begin position="6"/>
        <end position="457"/>
    </location>
</feature>
<evidence type="ECO:0000256" key="1">
    <source>
        <dbReference type="ARBA" id="ARBA00001953"/>
    </source>
</evidence>
<evidence type="ECO:0000256" key="4">
    <source>
        <dbReference type="ARBA" id="ARBA00011750"/>
    </source>
</evidence>
<dbReference type="Pfam" id="PF21139">
    <property type="entry name" value="BT_MCC_alpha"/>
    <property type="match status" value="1"/>
</dbReference>
<dbReference type="SUPFAM" id="SSF51230">
    <property type="entry name" value="Single hybrid motif"/>
    <property type="match status" value="1"/>
</dbReference>
<evidence type="ECO:0000256" key="12">
    <source>
        <dbReference type="ARBA" id="ARBA00048600"/>
    </source>
</evidence>
<evidence type="ECO:0000259" key="14">
    <source>
        <dbReference type="PROSITE" id="PS50968"/>
    </source>
</evidence>
<gene>
    <name evidence="17" type="ORF">FGL86_14055</name>
</gene>
<dbReference type="Pfam" id="PF02786">
    <property type="entry name" value="CPSase_L_D2"/>
    <property type="match status" value="1"/>
</dbReference>
<dbReference type="InterPro" id="IPR005479">
    <property type="entry name" value="CPAse_ATP-bd"/>
</dbReference>
<evidence type="ECO:0000256" key="13">
    <source>
        <dbReference type="PROSITE-ProRule" id="PRU00409"/>
    </source>
</evidence>
<dbReference type="SUPFAM" id="SSF51246">
    <property type="entry name" value="Rudiment single hybrid motif"/>
    <property type="match status" value="1"/>
</dbReference>